<dbReference type="InterPro" id="IPR011426">
    <property type="entry name" value="CamS"/>
</dbReference>
<dbReference type="PROSITE" id="PS51257">
    <property type="entry name" value="PROKAR_LIPOPROTEIN"/>
    <property type="match status" value="1"/>
</dbReference>
<comment type="caution">
    <text evidence="2">The sequence shown here is derived from an EMBL/GenBank/DDBJ whole genome shotgun (WGS) entry which is preliminary data.</text>
</comment>
<dbReference type="HOGENOM" id="CLU_052482_0_0_9"/>
<accession>A0A0F4KS18</accession>
<dbReference type="PIRSF" id="PIRSF012509">
    <property type="entry name" value="CamS"/>
    <property type="match status" value="1"/>
</dbReference>
<protein>
    <recommendedName>
        <fullName evidence="4">CamS family sex pheromone protein</fullName>
    </recommendedName>
</protein>
<evidence type="ECO:0000313" key="2">
    <source>
        <dbReference type="EMBL" id="KJY48858.1"/>
    </source>
</evidence>
<dbReference type="PATRIC" id="fig|1218508.4.peg.1258"/>
<sequence>MKKLSKLIMTLMTIFLLAGCGNLGNSSLSSHSQNGKKVTTTTQASKSGQYSTLLQNGHYQVSAISGLSADSNSSNNHNLQAFEAGLLAVSQKEFSPDKYYFQEGQMISAPLAQKWLNRKSNTNPLGLNPVDNGSKDADKRNPIYLQQLLEQDFYTQNDKEYNLAGMTIGLSLNAVDYYTKERYGATFETKISDSQRQQMGQEMANTIIQRLRKNKNLRDIPIVVGLYRQNINDSLVGGSFFSYGVSHKFGDKINDWKAIKEQSQVLPVVNNENPINSNDANDFSNFKNHIENYFPNLSGVTAQVHYQDGSLSGIAITITTQFYGVAQIRSFTQFVQESANRYLPQQPALEIRIQTVQDMQALITKDYNSKQFTSHVLVSY</sequence>
<keyword evidence="3" id="KW-1185">Reference proteome</keyword>
<dbReference type="Gene3D" id="3.10.570.10">
    <property type="entry name" value="sex pheromone staph- cam373 precursor domain"/>
    <property type="match status" value="1"/>
</dbReference>
<dbReference type="EMBL" id="JXBZ01000008">
    <property type="protein sequence ID" value="KJY48858.1"/>
    <property type="molecule type" value="Genomic_DNA"/>
</dbReference>
<proteinExistence type="predicted"/>
<feature type="chain" id="PRO_5038523101" description="CamS family sex pheromone protein" evidence="1">
    <location>
        <begin position="19"/>
        <end position="380"/>
    </location>
</feature>
<name>A0A0F4KS18_9LACO</name>
<keyword evidence="1" id="KW-0732">Signal</keyword>
<organism evidence="2 3">
    <name type="scientific">Bombilactobacillus mellis</name>
    <dbReference type="NCBI Taxonomy" id="1218508"/>
    <lineage>
        <taxon>Bacteria</taxon>
        <taxon>Bacillati</taxon>
        <taxon>Bacillota</taxon>
        <taxon>Bacilli</taxon>
        <taxon>Lactobacillales</taxon>
        <taxon>Lactobacillaceae</taxon>
        <taxon>Bombilactobacillus</taxon>
    </lineage>
</organism>
<dbReference type="AlphaFoldDB" id="A0A0F4KS18"/>
<dbReference type="Pfam" id="PF07537">
    <property type="entry name" value="CamS"/>
    <property type="match status" value="1"/>
</dbReference>
<evidence type="ECO:0008006" key="4">
    <source>
        <dbReference type="Google" id="ProtNLM"/>
    </source>
</evidence>
<gene>
    <name evidence="2" type="ORF">JG29_12700</name>
</gene>
<dbReference type="Proteomes" id="UP000033695">
    <property type="component" value="Unassembled WGS sequence"/>
</dbReference>
<evidence type="ECO:0000313" key="3">
    <source>
        <dbReference type="Proteomes" id="UP000033695"/>
    </source>
</evidence>
<dbReference type="STRING" id="1218508.JG29_12700"/>
<dbReference type="OrthoDB" id="9795361at2"/>
<dbReference type="CDD" id="cd13440">
    <property type="entry name" value="CamS_repeat_2"/>
    <property type="match status" value="1"/>
</dbReference>
<dbReference type="CDD" id="cd13441">
    <property type="entry name" value="CamS_repeat_1"/>
    <property type="match status" value="1"/>
</dbReference>
<dbReference type="RefSeq" id="WP_045923109.1">
    <property type="nucleotide sequence ID" value="NZ_JAAEDY010000001.1"/>
</dbReference>
<evidence type="ECO:0000256" key="1">
    <source>
        <dbReference type="SAM" id="SignalP"/>
    </source>
</evidence>
<reference evidence="2 3" key="1">
    <citation type="submission" date="2014-12" db="EMBL/GenBank/DDBJ databases">
        <title>Comparative genomics of the lactic acid bacteria isolated from the honey bee gut.</title>
        <authorList>
            <person name="Ellegaard K.M."/>
            <person name="Tamarit D."/>
            <person name="Javelind E."/>
            <person name="Olofsson T."/>
            <person name="Andersson S.G."/>
            <person name="Vasquez A."/>
        </authorList>
    </citation>
    <scope>NUCLEOTIDE SEQUENCE [LARGE SCALE GENOMIC DNA]</scope>
    <source>
        <strain evidence="2 3">Hon2</strain>
    </source>
</reference>
<feature type="signal peptide" evidence="1">
    <location>
        <begin position="1"/>
        <end position="18"/>
    </location>
</feature>